<dbReference type="SMR" id="A0A078HAN8"/>
<dbReference type="Proteomes" id="UP000028999">
    <property type="component" value="Unassembled WGS sequence"/>
</dbReference>
<dbReference type="OMA" id="WRFENNA"/>
<gene>
    <name evidence="6" type="primary">BnaA09g47430D</name>
    <name evidence="5" type="ORF">DARMORV10_A09P64220.1</name>
    <name evidence="6" type="ORF">GSBRNA2T00057371001</name>
</gene>
<evidence type="ECO:0000313" key="6">
    <source>
        <dbReference type="EMBL" id="CDY34817.1"/>
    </source>
</evidence>
<dbReference type="SUPFAM" id="SSF49899">
    <property type="entry name" value="Concanavalin A-like lectins/glucanases"/>
    <property type="match status" value="1"/>
</dbReference>
<evidence type="ECO:0000256" key="3">
    <source>
        <dbReference type="SAM" id="SignalP"/>
    </source>
</evidence>
<feature type="domain" description="Legume lectin" evidence="4">
    <location>
        <begin position="129"/>
        <end position="256"/>
    </location>
</feature>
<name>A0A078HAN8_BRANA</name>
<feature type="signal peptide" evidence="3">
    <location>
        <begin position="1"/>
        <end position="22"/>
    </location>
</feature>
<proteinExistence type="inferred from homology"/>
<keyword evidence="2" id="KW-0430">Lectin</keyword>
<evidence type="ECO:0000313" key="5">
    <source>
        <dbReference type="EMBL" id="CAF2051280.1"/>
    </source>
</evidence>
<dbReference type="EMBL" id="HG994363">
    <property type="protein sequence ID" value="CAF2051280.1"/>
    <property type="molecule type" value="Genomic_DNA"/>
</dbReference>
<evidence type="ECO:0000259" key="4">
    <source>
        <dbReference type="Pfam" id="PF00139"/>
    </source>
</evidence>
<dbReference type="Pfam" id="PF00139">
    <property type="entry name" value="Lectin_legB"/>
    <property type="match status" value="1"/>
</dbReference>
<dbReference type="Gramene" id="CDY34817">
    <property type="protein sequence ID" value="CDY34817"/>
    <property type="gene ID" value="GSBRNA2T00057371001"/>
</dbReference>
<dbReference type="InterPro" id="IPR050258">
    <property type="entry name" value="Leguminous_Lectin"/>
</dbReference>
<dbReference type="InterPro" id="IPR001220">
    <property type="entry name" value="Legume_lectin_dom"/>
</dbReference>
<protein>
    <submittedName>
        <fullName evidence="5">(rape) hypothetical protein</fullName>
    </submittedName>
    <submittedName>
        <fullName evidence="6">BnaA09g47430D protein</fullName>
    </submittedName>
</protein>
<dbReference type="AlphaFoldDB" id="A0A078HAN8"/>
<comment type="similarity">
    <text evidence="1">Belongs to the leguminous lectin family.</text>
</comment>
<dbReference type="EMBL" id="LK032342">
    <property type="protein sequence ID" value="CDY34817.1"/>
    <property type="molecule type" value="Genomic_DNA"/>
</dbReference>
<feature type="chain" id="PRO_5040665590" evidence="3">
    <location>
        <begin position="23"/>
        <end position="261"/>
    </location>
</feature>
<reference evidence="6 7" key="1">
    <citation type="journal article" date="2014" name="Science">
        <title>Plant genetics. Early allopolyploid evolution in the post-Neolithic Brassica napus oilseed genome.</title>
        <authorList>
            <person name="Chalhoub B."/>
            <person name="Denoeud F."/>
            <person name="Liu S."/>
            <person name="Parkin I.A."/>
            <person name="Tang H."/>
            <person name="Wang X."/>
            <person name="Chiquet J."/>
            <person name="Belcram H."/>
            <person name="Tong C."/>
            <person name="Samans B."/>
            <person name="Correa M."/>
            <person name="Da Silva C."/>
            <person name="Just J."/>
            <person name="Falentin C."/>
            <person name="Koh C.S."/>
            <person name="Le Clainche I."/>
            <person name="Bernard M."/>
            <person name="Bento P."/>
            <person name="Noel B."/>
            <person name="Labadie K."/>
            <person name="Alberti A."/>
            <person name="Charles M."/>
            <person name="Arnaud D."/>
            <person name="Guo H."/>
            <person name="Daviaud C."/>
            <person name="Alamery S."/>
            <person name="Jabbari K."/>
            <person name="Zhao M."/>
            <person name="Edger P.P."/>
            <person name="Chelaifa H."/>
            <person name="Tack D."/>
            <person name="Lassalle G."/>
            <person name="Mestiri I."/>
            <person name="Schnel N."/>
            <person name="Le Paslier M.C."/>
            <person name="Fan G."/>
            <person name="Renault V."/>
            <person name="Bayer P.E."/>
            <person name="Golicz A.A."/>
            <person name="Manoli S."/>
            <person name="Lee T.H."/>
            <person name="Thi V.H."/>
            <person name="Chalabi S."/>
            <person name="Hu Q."/>
            <person name="Fan C."/>
            <person name="Tollenaere R."/>
            <person name="Lu Y."/>
            <person name="Battail C."/>
            <person name="Shen J."/>
            <person name="Sidebottom C.H."/>
            <person name="Wang X."/>
            <person name="Canaguier A."/>
            <person name="Chauveau A."/>
            <person name="Berard A."/>
            <person name="Deniot G."/>
            <person name="Guan M."/>
            <person name="Liu Z."/>
            <person name="Sun F."/>
            <person name="Lim Y.P."/>
            <person name="Lyons E."/>
            <person name="Town C.D."/>
            <person name="Bancroft I."/>
            <person name="Wang X."/>
            <person name="Meng J."/>
            <person name="Ma J."/>
            <person name="Pires J.C."/>
            <person name="King G.J."/>
            <person name="Brunel D."/>
            <person name="Delourme R."/>
            <person name="Renard M."/>
            <person name="Aury J.M."/>
            <person name="Adams K.L."/>
            <person name="Batley J."/>
            <person name="Snowdon R.J."/>
            <person name="Tost J."/>
            <person name="Edwards D."/>
            <person name="Zhou Y."/>
            <person name="Hua W."/>
            <person name="Sharpe A.G."/>
            <person name="Paterson A.H."/>
            <person name="Guan C."/>
            <person name="Wincker P."/>
        </authorList>
    </citation>
    <scope>NUCLEOTIDE SEQUENCE [LARGE SCALE GENOMIC DNA]</scope>
    <source>
        <strain evidence="7">cv. Darmor-bzh</strain>
    </source>
</reference>
<keyword evidence="7" id="KW-1185">Reference proteome</keyword>
<dbReference type="GO" id="GO:0030246">
    <property type="term" value="F:carbohydrate binding"/>
    <property type="evidence" value="ECO:0007669"/>
    <property type="project" value="UniProtKB-KW"/>
</dbReference>
<reference evidence="6" key="2">
    <citation type="submission" date="2014-06" db="EMBL/GenBank/DDBJ databases">
        <authorList>
            <person name="Genoscope - CEA"/>
        </authorList>
    </citation>
    <scope>NUCLEOTIDE SEQUENCE</scope>
</reference>
<dbReference type="STRING" id="3708.A0A078HAN8"/>
<sequence length="261" mass="28652">MQIQNLCLLALFVAIFSYTTSAARFNFNHFDGSNLVFLGDAELGSTADGSSLSGALSMTRDTSRFSHGQGKYASEIPFKPSNSSSTTYSFKTSFTFSISPRRKTNPAPGHGLAFIVVPTIDNDGAAGKGFLDINDNHVGIDINSVKSTVSEKAGYWVQTRTGEGKKVLEFKELKLSSGDKYKSWVEYDNVTKLVTVTIAPAYLSKPKKPLIETQIDLSKVFLGNMFTGFSGSMGREVERHDIWTWRFENNAPKETKPVQSG</sequence>
<dbReference type="PANTHER" id="PTHR32401">
    <property type="entry name" value="CONCANAVALIN A-LIKE LECTIN FAMILY PROTEIN"/>
    <property type="match status" value="1"/>
</dbReference>
<dbReference type="InterPro" id="IPR013320">
    <property type="entry name" value="ConA-like_dom_sf"/>
</dbReference>
<evidence type="ECO:0000256" key="1">
    <source>
        <dbReference type="ARBA" id="ARBA00007606"/>
    </source>
</evidence>
<reference evidence="5" key="3">
    <citation type="submission" date="2021-01" db="EMBL/GenBank/DDBJ databases">
        <authorList>
            <consortium name="Genoscope - CEA"/>
            <person name="William W."/>
        </authorList>
    </citation>
    <scope>NUCLEOTIDE SEQUENCE</scope>
</reference>
<keyword evidence="3" id="KW-0732">Signal</keyword>
<organism evidence="6 7">
    <name type="scientific">Brassica napus</name>
    <name type="common">Rape</name>
    <dbReference type="NCBI Taxonomy" id="3708"/>
    <lineage>
        <taxon>Eukaryota</taxon>
        <taxon>Viridiplantae</taxon>
        <taxon>Streptophyta</taxon>
        <taxon>Embryophyta</taxon>
        <taxon>Tracheophyta</taxon>
        <taxon>Spermatophyta</taxon>
        <taxon>Magnoliopsida</taxon>
        <taxon>eudicotyledons</taxon>
        <taxon>Gunneridae</taxon>
        <taxon>Pentapetalae</taxon>
        <taxon>rosids</taxon>
        <taxon>malvids</taxon>
        <taxon>Brassicales</taxon>
        <taxon>Brassicaceae</taxon>
        <taxon>Brassiceae</taxon>
        <taxon>Brassica</taxon>
    </lineage>
</organism>
<dbReference type="PANTHER" id="PTHR32401:SF42">
    <property type="entry name" value="(RAPE) HYPOTHETICAL PROTEIN"/>
    <property type="match status" value="1"/>
</dbReference>
<dbReference type="Proteomes" id="UP001295469">
    <property type="component" value="Chromosome A09"/>
</dbReference>
<dbReference type="Gene3D" id="2.60.120.200">
    <property type="match status" value="2"/>
</dbReference>
<evidence type="ECO:0000313" key="7">
    <source>
        <dbReference type="Proteomes" id="UP000028999"/>
    </source>
</evidence>
<dbReference type="PaxDb" id="3708-A0A078HAN8"/>
<accession>A0A078HAN8</accession>
<dbReference type="CDD" id="cd06899">
    <property type="entry name" value="lectin_legume_LecRK_Arcelin_ConA"/>
    <property type="match status" value="1"/>
</dbReference>
<evidence type="ECO:0000256" key="2">
    <source>
        <dbReference type="ARBA" id="ARBA00022734"/>
    </source>
</evidence>